<name>A0A5C6DFE1_9BACT</name>
<protein>
    <submittedName>
        <fullName evidence="1">Uncharacterized protein</fullName>
    </submittedName>
</protein>
<dbReference type="AlphaFoldDB" id="A0A5C6DFE1"/>
<proteinExistence type="predicted"/>
<sequence precursor="true">MGLQRRTVGTQQAPPVDILLDNMKTQLAFLLALTFATSALAQPPVPGARLSRLGENSDGVNAAPSLKPQFVKDYFPGTVDVAGEPLAGTETMSFAVHAGKLFAGLGNRNLPDDASVKVGAQVIVKDSENAAWRLEHQFESTAPRVNALTSATFTTDSLGNPLKDTTKMLVAAPSDASSDTDDEALRWATAWTRDDVSGDWTETRVYSAERRKPACRSFGVYRDPVTKVCHLFAGTSHGSIHRAVYDPAAPGRLIWNESAELDNVGRVVAFAECNGSLYAACGLRRTREGITGGIYRRKNGPNAHWECVFQGPWPARRGGADEALLMRGLTAVPAPDGDGEVLLGSRAQAGVIERIDPHAEYAVTVELDLREHFAKVWNLPEYRRAALSAYNTMTPWKNSESGEQVHLVGVAVLHPTLADTPPHNGAWYLVRHADGRYSTGYIDDNEHPVASGTNLRGTRAMITSPFDNTTVFAGGGDIGKQISLNTAWIYQSTISDDEK</sequence>
<reference evidence="1 2" key="1">
    <citation type="submission" date="2019-02" db="EMBL/GenBank/DDBJ databases">
        <title>Deep-cultivation of Planctomycetes and their phenomic and genomic characterization uncovers novel biology.</title>
        <authorList>
            <person name="Wiegand S."/>
            <person name="Jogler M."/>
            <person name="Boedeker C."/>
            <person name="Pinto D."/>
            <person name="Vollmers J."/>
            <person name="Rivas-Marin E."/>
            <person name="Kohn T."/>
            <person name="Peeters S.H."/>
            <person name="Heuer A."/>
            <person name="Rast P."/>
            <person name="Oberbeckmann S."/>
            <person name="Bunk B."/>
            <person name="Jeske O."/>
            <person name="Meyerdierks A."/>
            <person name="Storesund J.E."/>
            <person name="Kallscheuer N."/>
            <person name="Luecker S."/>
            <person name="Lage O.M."/>
            <person name="Pohl T."/>
            <person name="Merkel B.J."/>
            <person name="Hornburger P."/>
            <person name="Mueller R.-W."/>
            <person name="Bruemmer F."/>
            <person name="Labrenz M."/>
            <person name="Spormann A.M."/>
            <person name="Op Den Camp H."/>
            <person name="Overmann J."/>
            <person name="Amann R."/>
            <person name="Jetten M.S.M."/>
            <person name="Mascher T."/>
            <person name="Medema M.H."/>
            <person name="Devos D.P."/>
            <person name="Kaster A.-K."/>
            <person name="Ovreas L."/>
            <person name="Rohde M."/>
            <person name="Galperin M.Y."/>
            <person name="Jogler C."/>
        </authorList>
    </citation>
    <scope>NUCLEOTIDE SEQUENCE [LARGE SCALE GENOMIC DNA]</scope>
    <source>
        <strain evidence="1 2">Poly41</strain>
    </source>
</reference>
<evidence type="ECO:0000313" key="2">
    <source>
        <dbReference type="Proteomes" id="UP000319143"/>
    </source>
</evidence>
<gene>
    <name evidence="1" type="ORF">Poly41_48460</name>
</gene>
<organism evidence="1 2">
    <name type="scientific">Novipirellula artificiosorum</name>
    <dbReference type="NCBI Taxonomy" id="2528016"/>
    <lineage>
        <taxon>Bacteria</taxon>
        <taxon>Pseudomonadati</taxon>
        <taxon>Planctomycetota</taxon>
        <taxon>Planctomycetia</taxon>
        <taxon>Pirellulales</taxon>
        <taxon>Pirellulaceae</taxon>
        <taxon>Novipirellula</taxon>
    </lineage>
</organism>
<keyword evidence="2" id="KW-1185">Reference proteome</keyword>
<dbReference type="EMBL" id="SJPV01000009">
    <property type="protein sequence ID" value="TWU33846.1"/>
    <property type="molecule type" value="Genomic_DNA"/>
</dbReference>
<comment type="caution">
    <text evidence="1">The sequence shown here is derived from an EMBL/GenBank/DDBJ whole genome shotgun (WGS) entry which is preliminary data.</text>
</comment>
<dbReference type="Proteomes" id="UP000319143">
    <property type="component" value="Unassembled WGS sequence"/>
</dbReference>
<accession>A0A5C6DFE1</accession>
<evidence type="ECO:0000313" key="1">
    <source>
        <dbReference type="EMBL" id="TWU33846.1"/>
    </source>
</evidence>